<gene>
    <name evidence="2" type="ORF">C8N29_12113</name>
</gene>
<name>A0A2T5ITP1_9GAMM</name>
<protein>
    <submittedName>
        <fullName evidence="2">Uncharacterized protein</fullName>
    </submittedName>
</protein>
<feature type="transmembrane region" description="Helical" evidence="1">
    <location>
        <begin position="46"/>
        <end position="70"/>
    </location>
</feature>
<feature type="transmembrane region" description="Helical" evidence="1">
    <location>
        <begin position="7"/>
        <end position="26"/>
    </location>
</feature>
<evidence type="ECO:0000313" key="3">
    <source>
        <dbReference type="Proteomes" id="UP000244223"/>
    </source>
</evidence>
<organism evidence="2 3">
    <name type="scientific">Agitococcus lubricus</name>
    <dbReference type="NCBI Taxonomy" id="1077255"/>
    <lineage>
        <taxon>Bacteria</taxon>
        <taxon>Pseudomonadati</taxon>
        <taxon>Pseudomonadota</taxon>
        <taxon>Gammaproteobacteria</taxon>
        <taxon>Moraxellales</taxon>
        <taxon>Moraxellaceae</taxon>
        <taxon>Agitococcus</taxon>
    </lineage>
</organism>
<reference evidence="2 3" key="1">
    <citation type="submission" date="2018-04" db="EMBL/GenBank/DDBJ databases">
        <title>Genomic Encyclopedia of Archaeal and Bacterial Type Strains, Phase II (KMG-II): from individual species to whole genera.</title>
        <authorList>
            <person name="Goeker M."/>
        </authorList>
    </citation>
    <scope>NUCLEOTIDE SEQUENCE [LARGE SCALE GENOMIC DNA]</scope>
    <source>
        <strain evidence="2 3">DSM 5822</strain>
    </source>
</reference>
<keyword evidence="1" id="KW-0472">Membrane</keyword>
<comment type="caution">
    <text evidence="2">The sequence shown here is derived from an EMBL/GenBank/DDBJ whole genome shotgun (WGS) entry which is preliminary data.</text>
</comment>
<dbReference type="Proteomes" id="UP000244223">
    <property type="component" value="Unassembled WGS sequence"/>
</dbReference>
<accession>A0A2T5ITP1</accession>
<evidence type="ECO:0000256" key="1">
    <source>
        <dbReference type="SAM" id="Phobius"/>
    </source>
</evidence>
<evidence type="ECO:0000313" key="2">
    <source>
        <dbReference type="EMBL" id="PTQ87178.1"/>
    </source>
</evidence>
<dbReference type="AlphaFoldDB" id="A0A2T5ITP1"/>
<keyword evidence="1" id="KW-0812">Transmembrane</keyword>
<dbReference type="OrthoDB" id="6711796at2"/>
<dbReference type="RefSeq" id="WP_107866873.1">
    <property type="nucleotide sequence ID" value="NZ_QAON01000021.1"/>
</dbReference>
<proteinExistence type="predicted"/>
<dbReference type="EMBL" id="QAON01000021">
    <property type="protein sequence ID" value="PTQ87178.1"/>
    <property type="molecule type" value="Genomic_DNA"/>
</dbReference>
<keyword evidence="1" id="KW-1133">Transmembrane helix</keyword>
<keyword evidence="3" id="KW-1185">Reference proteome</keyword>
<sequence>MKLKQTLITAYVGIAILFGLYGSIWGQYDYKGFFYNMGRGLIWPAIMFPSLGKVIALILILAMLVGLTLFGKRSE</sequence>